<dbReference type="STRING" id="3871.A0A4P1RBW8"/>
<proteinExistence type="predicted"/>
<dbReference type="Gramene" id="OIW07336">
    <property type="protein sequence ID" value="OIW07336"/>
    <property type="gene ID" value="TanjilG_10171"/>
</dbReference>
<reference evidence="1 2" key="1">
    <citation type="journal article" date="2017" name="Plant Biotechnol. J.">
        <title>A comprehensive draft genome sequence for lupin (Lupinus angustifolius), an emerging health food: insights into plant-microbe interactions and legume evolution.</title>
        <authorList>
            <person name="Hane J.K."/>
            <person name="Ming Y."/>
            <person name="Kamphuis L.G."/>
            <person name="Nelson M.N."/>
            <person name="Garg G."/>
            <person name="Atkins C.A."/>
            <person name="Bayer P.E."/>
            <person name="Bravo A."/>
            <person name="Bringans S."/>
            <person name="Cannon S."/>
            <person name="Edwards D."/>
            <person name="Foley R."/>
            <person name="Gao L.L."/>
            <person name="Harrison M.J."/>
            <person name="Huang W."/>
            <person name="Hurgobin B."/>
            <person name="Li S."/>
            <person name="Liu C.W."/>
            <person name="McGrath A."/>
            <person name="Morahan G."/>
            <person name="Murray J."/>
            <person name="Weller J."/>
            <person name="Jian J."/>
            <person name="Singh K.B."/>
        </authorList>
    </citation>
    <scope>NUCLEOTIDE SEQUENCE</scope>
    <source>
        <strain evidence="2">cv. Tanjil</strain>
        <tissue evidence="1">Whole plant</tissue>
    </source>
</reference>
<gene>
    <name evidence="1" type="ORF">TanjilG_10171</name>
</gene>
<sequence>MDIEQKQSEIIDHFIKQASSATSNASEIASVITDATSHPSLSAFLEILALPNVLQMSITCICKDTLMLNSLSSVRGELNMKNGLHFDWDNFDLARFVGSGRDTSSE</sequence>
<protein>
    <submittedName>
        <fullName evidence="1">Uncharacterized protein</fullName>
    </submittedName>
</protein>
<dbReference type="Proteomes" id="UP000188354">
    <property type="component" value="Chromosome LG08"/>
</dbReference>
<evidence type="ECO:0000313" key="2">
    <source>
        <dbReference type="Proteomes" id="UP000188354"/>
    </source>
</evidence>
<evidence type="ECO:0000313" key="1">
    <source>
        <dbReference type="EMBL" id="OIW07336.1"/>
    </source>
</evidence>
<dbReference type="EMBL" id="CM007368">
    <property type="protein sequence ID" value="OIW07336.1"/>
    <property type="molecule type" value="Genomic_DNA"/>
</dbReference>
<accession>A0A4P1RBW8</accession>
<name>A0A4P1RBW8_LUPAN</name>
<organism evidence="1 2">
    <name type="scientific">Lupinus angustifolius</name>
    <name type="common">Narrow-leaved blue lupine</name>
    <dbReference type="NCBI Taxonomy" id="3871"/>
    <lineage>
        <taxon>Eukaryota</taxon>
        <taxon>Viridiplantae</taxon>
        <taxon>Streptophyta</taxon>
        <taxon>Embryophyta</taxon>
        <taxon>Tracheophyta</taxon>
        <taxon>Spermatophyta</taxon>
        <taxon>Magnoliopsida</taxon>
        <taxon>eudicotyledons</taxon>
        <taxon>Gunneridae</taxon>
        <taxon>Pentapetalae</taxon>
        <taxon>rosids</taxon>
        <taxon>fabids</taxon>
        <taxon>Fabales</taxon>
        <taxon>Fabaceae</taxon>
        <taxon>Papilionoideae</taxon>
        <taxon>50 kb inversion clade</taxon>
        <taxon>genistoids sensu lato</taxon>
        <taxon>core genistoids</taxon>
        <taxon>Genisteae</taxon>
        <taxon>Lupinus</taxon>
    </lineage>
</organism>
<dbReference type="AlphaFoldDB" id="A0A4P1RBW8"/>
<keyword evidence="2" id="KW-1185">Reference proteome</keyword>